<keyword evidence="2" id="KW-1185">Reference proteome</keyword>
<organism evidence="1 2">
    <name type="scientific">Setaria italica</name>
    <name type="common">Foxtail millet</name>
    <name type="synonym">Panicum italicum</name>
    <dbReference type="NCBI Taxonomy" id="4555"/>
    <lineage>
        <taxon>Eukaryota</taxon>
        <taxon>Viridiplantae</taxon>
        <taxon>Streptophyta</taxon>
        <taxon>Embryophyta</taxon>
        <taxon>Tracheophyta</taxon>
        <taxon>Spermatophyta</taxon>
        <taxon>Magnoliopsida</taxon>
        <taxon>Liliopsida</taxon>
        <taxon>Poales</taxon>
        <taxon>Poaceae</taxon>
        <taxon>PACMAD clade</taxon>
        <taxon>Panicoideae</taxon>
        <taxon>Panicodae</taxon>
        <taxon>Paniceae</taxon>
        <taxon>Cenchrinae</taxon>
        <taxon>Setaria</taxon>
    </lineage>
</organism>
<dbReference type="HOGENOM" id="CLU_3377953_0_0_1"/>
<reference evidence="2" key="1">
    <citation type="journal article" date="2012" name="Nat. Biotechnol.">
        <title>Reference genome sequence of the model plant Setaria.</title>
        <authorList>
            <person name="Bennetzen J.L."/>
            <person name="Schmutz J."/>
            <person name="Wang H."/>
            <person name="Percifield R."/>
            <person name="Hawkins J."/>
            <person name="Pontaroli A.C."/>
            <person name="Estep M."/>
            <person name="Feng L."/>
            <person name="Vaughn J.N."/>
            <person name="Grimwood J."/>
            <person name="Jenkins J."/>
            <person name="Barry K."/>
            <person name="Lindquist E."/>
            <person name="Hellsten U."/>
            <person name="Deshpande S."/>
            <person name="Wang X."/>
            <person name="Wu X."/>
            <person name="Mitros T."/>
            <person name="Triplett J."/>
            <person name="Yang X."/>
            <person name="Ye C.Y."/>
            <person name="Mauro-Herrera M."/>
            <person name="Wang L."/>
            <person name="Li P."/>
            <person name="Sharma M."/>
            <person name="Sharma R."/>
            <person name="Ronald P.C."/>
            <person name="Panaud O."/>
            <person name="Kellogg E.A."/>
            <person name="Brutnell T.P."/>
            <person name="Doust A.N."/>
            <person name="Tuskan G.A."/>
            <person name="Rokhsar D."/>
            <person name="Devos K.M."/>
        </authorList>
    </citation>
    <scope>NUCLEOTIDE SEQUENCE [LARGE SCALE GENOMIC DNA]</scope>
    <source>
        <strain evidence="2">cv. Yugu1</strain>
    </source>
</reference>
<reference evidence="1" key="2">
    <citation type="submission" date="2018-08" db="UniProtKB">
        <authorList>
            <consortium name="EnsemblPlants"/>
        </authorList>
    </citation>
    <scope>IDENTIFICATION</scope>
    <source>
        <strain evidence="1">Yugu1</strain>
    </source>
</reference>
<protein>
    <submittedName>
        <fullName evidence="1">Uncharacterized protein</fullName>
    </submittedName>
</protein>
<dbReference type="EMBL" id="AGNK02003670">
    <property type="status" value="NOT_ANNOTATED_CDS"/>
    <property type="molecule type" value="Genomic_DNA"/>
</dbReference>
<dbReference type="InParanoid" id="K3YNS8"/>
<proteinExistence type="predicted"/>
<sequence>MVNVSVQDLLNHFFSAICCFLKHTLSWLGLPGEW</sequence>
<accession>K3YNS8</accession>
<evidence type="ECO:0000313" key="1">
    <source>
        <dbReference type="EnsemblPlants" id="KQL01275"/>
    </source>
</evidence>
<dbReference type="EnsemblPlants" id="KQL01275">
    <property type="protein sequence ID" value="KQL01275"/>
    <property type="gene ID" value="SETIT_015920mg"/>
</dbReference>
<dbReference type="Gramene" id="KQL01275">
    <property type="protein sequence ID" value="KQL01275"/>
    <property type="gene ID" value="SETIT_015920mg"/>
</dbReference>
<name>K3YNS8_SETIT</name>
<dbReference type="Proteomes" id="UP000004995">
    <property type="component" value="Unassembled WGS sequence"/>
</dbReference>
<dbReference type="AlphaFoldDB" id="K3YNS8"/>
<evidence type="ECO:0000313" key="2">
    <source>
        <dbReference type="Proteomes" id="UP000004995"/>
    </source>
</evidence>